<dbReference type="InterPro" id="IPR001841">
    <property type="entry name" value="Znf_RING"/>
</dbReference>
<keyword evidence="2 4" id="KW-0863">Zinc-finger</keyword>
<dbReference type="SUPFAM" id="SSF57850">
    <property type="entry name" value="RING/U-box"/>
    <property type="match status" value="1"/>
</dbReference>
<feature type="domain" description="RING-type" evidence="5">
    <location>
        <begin position="35"/>
        <end position="78"/>
    </location>
</feature>
<keyword evidence="3" id="KW-0862">Zinc</keyword>
<evidence type="ECO:0000256" key="4">
    <source>
        <dbReference type="PROSITE-ProRule" id="PRU00175"/>
    </source>
</evidence>
<sequence>SEKYTPRSSQNSLSRCSEENMAQRGSNLTSEKFSCSICLDLLKDPVTTSCGHSYCLDCIKGHWDAEDLKRTYSCPQCRKTFTPRPVLEKNVLRTSAEPLVWFSPSTASVQVVADTTRGRR</sequence>
<evidence type="ECO:0000256" key="2">
    <source>
        <dbReference type="ARBA" id="ARBA00022771"/>
    </source>
</evidence>
<dbReference type="PANTHER" id="PTHR25465:SF5">
    <property type="entry name" value="E3 UBIQUITIN_ISG15 LIGASE TRIM25-RELATED"/>
    <property type="match status" value="1"/>
</dbReference>
<dbReference type="Gene3D" id="3.30.40.10">
    <property type="entry name" value="Zinc/RING finger domain, C3HC4 (zinc finger)"/>
    <property type="match status" value="1"/>
</dbReference>
<dbReference type="STRING" id="144197.ENSSPAP00000001007"/>
<evidence type="ECO:0000256" key="1">
    <source>
        <dbReference type="ARBA" id="ARBA00022723"/>
    </source>
</evidence>
<evidence type="ECO:0000256" key="3">
    <source>
        <dbReference type="ARBA" id="ARBA00022833"/>
    </source>
</evidence>
<accession>A0A3B4ZHB2</accession>
<dbReference type="Pfam" id="PF15227">
    <property type="entry name" value="zf-C3HC4_4"/>
    <property type="match status" value="1"/>
</dbReference>
<dbReference type="SMART" id="SM00184">
    <property type="entry name" value="RING"/>
    <property type="match status" value="1"/>
</dbReference>
<keyword evidence="1" id="KW-0479">Metal-binding</keyword>
<dbReference type="PROSITE" id="PS50089">
    <property type="entry name" value="ZF_RING_2"/>
    <property type="match status" value="1"/>
</dbReference>
<protein>
    <recommendedName>
        <fullName evidence="5">RING-type domain-containing protein</fullName>
    </recommendedName>
</protein>
<organism evidence="6">
    <name type="scientific">Stegastes partitus</name>
    <name type="common">bicolor damselfish</name>
    <dbReference type="NCBI Taxonomy" id="144197"/>
    <lineage>
        <taxon>Eukaryota</taxon>
        <taxon>Metazoa</taxon>
        <taxon>Chordata</taxon>
        <taxon>Craniata</taxon>
        <taxon>Vertebrata</taxon>
        <taxon>Euteleostomi</taxon>
        <taxon>Actinopterygii</taxon>
        <taxon>Neopterygii</taxon>
        <taxon>Teleostei</taxon>
        <taxon>Neoteleostei</taxon>
        <taxon>Acanthomorphata</taxon>
        <taxon>Ovalentaria</taxon>
        <taxon>Pomacentridae</taxon>
        <taxon>Stegastes</taxon>
    </lineage>
</organism>
<dbReference type="PROSITE" id="PS00518">
    <property type="entry name" value="ZF_RING_1"/>
    <property type="match status" value="1"/>
</dbReference>
<dbReference type="Ensembl" id="ENSSPAT00000001020.1">
    <property type="protein sequence ID" value="ENSSPAP00000001007.1"/>
    <property type="gene ID" value="ENSSPAG00000000781.1"/>
</dbReference>
<dbReference type="AlphaFoldDB" id="A0A3B4ZHB2"/>
<name>A0A3B4ZHB2_9TELE</name>
<dbReference type="InterPro" id="IPR017907">
    <property type="entry name" value="Znf_RING_CS"/>
</dbReference>
<evidence type="ECO:0000313" key="6">
    <source>
        <dbReference type="Ensembl" id="ENSSPAP00000001007.1"/>
    </source>
</evidence>
<proteinExistence type="predicted"/>
<dbReference type="InterPro" id="IPR051051">
    <property type="entry name" value="E3_ubiq-ligase_TRIM/RNF"/>
</dbReference>
<dbReference type="InterPro" id="IPR013083">
    <property type="entry name" value="Znf_RING/FYVE/PHD"/>
</dbReference>
<dbReference type="GeneTree" id="ENSGT01150000286922"/>
<dbReference type="GO" id="GO:0008270">
    <property type="term" value="F:zinc ion binding"/>
    <property type="evidence" value="ECO:0007669"/>
    <property type="project" value="UniProtKB-KW"/>
</dbReference>
<reference evidence="6" key="1">
    <citation type="submission" date="2023-09" db="UniProtKB">
        <authorList>
            <consortium name="Ensembl"/>
        </authorList>
    </citation>
    <scope>IDENTIFICATION</scope>
</reference>
<evidence type="ECO:0000259" key="5">
    <source>
        <dbReference type="PROSITE" id="PS50089"/>
    </source>
</evidence>
<dbReference type="PANTHER" id="PTHR25465">
    <property type="entry name" value="B-BOX DOMAIN CONTAINING"/>
    <property type="match status" value="1"/>
</dbReference>